<evidence type="ECO:0000313" key="5">
    <source>
        <dbReference type="EMBL" id="QDE35695.1"/>
    </source>
</evidence>
<dbReference type="AlphaFoldDB" id="A0A4Y5YTD5"/>
<feature type="domain" description="HTH asnC-type" evidence="4">
    <location>
        <begin position="26"/>
        <end position="87"/>
    </location>
</feature>
<dbReference type="PANTHER" id="PTHR30154:SF54">
    <property type="entry name" value="POSSIBLE TRANSCRIPTIONAL REGULATORY PROTEIN (PROBABLY LRP_ASNC-FAMILY)"/>
    <property type="match status" value="1"/>
</dbReference>
<gene>
    <name evidence="5" type="ORF">FIV50_13400</name>
</gene>
<dbReference type="InterPro" id="IPR011008">
    <property type="entry name" value="Dimeric_a/b-barrel"/>
</dbReference>
<dbReference type="Gene3D" id="3.30.70.920">
    <property type="match status" value="1"/>
</dbReference>
<dbReference type="SUPFAM" id="SSF54909">
    <property type="entry name" value="Dimeric alpha+beta barrel"/>
    <property type="match status" value="1"/>
</dbReference>
<dbReference type="OrthoDB" id="4411089at2"/>
<sequence length="173" mass="18673">MIREVSEFSNPVRAGTRQRGMMMFMLTDGDRRILHELSRNGRLSNKELAARVGLAPSTCHGRVRLLEDAGVIRGYRAVVDPQAAGAAINALVSVAVLDHARSQVTDLVPLMRALPGVQQVFLLGGDRDLVIHVATADVPALREFIRINVGAHPDLGQSQTQLVFEHAVGVAPA</sequence>
<dbReference type="InterPro" id="IPR000485">
    <property type="entry name" value="AsnC-type_HTH_dom"/>
</dbReference>
<dbReference type="InterPro" id="IPR011991">
    <property type="entry name" value="ArsR-like_HTH"/>
</dbReference>
<reference evidence="5 6" key="1">
    <citation type="submission" date="2019-06" db="EMBL/GenBank/DDBJ databases">
        <title>Complete genome of Microbacterium foliorum M2.</title>
        <authorList>
            <person name="Cao G."/>
        </authorList>
    </citation>
    <scope>NUCLEOTIDE SEQUENCE [LARGE SCALE GENOMIC DNA]</scope>
    <source>
        <strain evidence="5 6">M2</strain>
    </source>
</reference>
<dbReference type="Pfam" id="PF13412">
    <property type="entry name" value="HTH_24"/>
    <property type="match status" value="1"/>
</dbReference>
<dbReference type="SMART" id="SM00344">
    <property type="entry name" value="HTH_ASNC"/>
    <property type="match status" value="1"/>
</dbReference>
<dbReference type="SUPFAM" id="SSF46785">
    <property type="entry name" value="Winged helix' DNA-binding domain"/>
    <property type="match status" value="1"/>
</dbReference>
<accession>A0A4Y5YTD5</accession>
<dbReference type="PRINTS" id="PR00033">
    <property type="entry name" value="HTHASNC"/>
</dbReference>
<dbReference type="Gene3D" id="1.10.10.10">
    <property type="entry name" value="Winged helix-like DNA-binding domain superfamily/Winged helix DNA-binding domain"/>
    <property type="match status" value="1"/>
</dbReference>
<dbReference type="InterPro" id="IPR036390">
    <property type="entry name" value="WH_DNA-bd_sf"/>
</dbReference>
<dbReference type="CDD" id="cd00090">
    <property type="entry name" value="HTH_ARSR"/>
    <property type="match status" value="1"/>
</dbReference>
<keyword evidence="3" id="KW-0804">Transcription</keyword>
<dbReference type="GO" id="GO:0005829">
    <property type="term" value="C:cytosol"/>
    <property type="evidence" value="ECO:0007669"/>
    <property type="project" value="TreeGrafter"/>
</dbReference>
<dbReference type="PANTHER" id="PTHR30154">
    <property type="entry name" value="LEUCINE-RESPONSIVE REGULATORY PROTEIN"/>
    <property type="match status" value="1"/>
</dbReference>
<dbReference type="InterPro" id="IPR019887">
    <property type="entry name" value="Tscrpt_reg_AsnC/Lrp_C"/>
</dbReference>
<dbReference type="InterPro" id="IPR036388">
    <property type="entry name" value="WH-like_DNA-bd_sf"/>
</dbReference>
<evidence type="ECO:0000313" key="6">
    <source>
        <dbReference type="Proteomes" id="UP000316125"/>
    </source>
</evidence>
<dbReference type="GO" id="GO:0043565">
    <property type="term" value="F:sequence-specific DNA binding"/>
    <property type="evidence" value="ECO:0007669"/>
    <property type="project" value="InterPro"/>
</dbReference>
<dbReference type="Pfam" id="PF01037">
    <property type="entry name" value="AsnC_trans_reg"/>
    <property type="match status" value="1"/>
</dbReference>
<keyword evidence="1" id="KW-0805">Transcription regulation</keyword>
<evidence type="ECO:0000256" key="2">
    <source>
        <dbReference type="ARBA" id="ARBA00023125"/>
    </source>
</evidence>
<evidence type="ECO:0000256" key="1">
    <source>
        <dbReference type="ARBA" id="ARBA00023015"/>
    </source>
</evidence>
<evidence type="ECO:0000256" key="3">
    <source>
        <dbReference type="ARBA" id="ARBA00023163"/>
    </source>
</evidence>
<organism evidence="5 6">
    <name type="scientific">Microbacterium foliorum</name>
    <dbReference type="NCBI Taxonomy" id="104336"/>
    <lineage>
        <taxon>Bacteria</taxon>
        <taxon>Bacillati</taxon>
        <taxon>Actinomycetota</taxon>
        <taxon>Actinomycetes</taxon>
        <taxon>Micrococcales</taxon>
        <taxon>Microbacteriaceae</taxon>
        <taxon>Microbacterium</taxon>
    </lineage>
</organism>
<dbReference type="InterPro" id="IPR019888">
    <property type="entry name" value="Tscrpt_reg_AsnC-like"/>
</dbReference>
<dbReference type="EMBL" id="CP041040">
    <property type="protein sequence ID" value="QDE35695.1"/>
    <property type="molecule type" value="Genomic_DNA"/>
</dbReference>
<protein>
    <submittedName>
        <fullName evidence="5">Lrp/AsnC family transcriptional regulator</fullName>
    </submittedName>
</protein>
<dbReference type="GO" id="GO:0043200">
    <property type="term" value="P:response to amino acid"/>
    <property type="evidence" value="ECO:0007669"/>
    <property type="project" value="TreeGrafter"/>
</dbReference>
<proteinExistence type="predicted"/>
<name>A0A4Y5YTD5_9MICO</name>
<dbReference type="Proteomes" id="UP000316125">
    <property type="component" value="Chromosome"/>
</dbReference>
<keyword evidence="2" id="KW-0238">DNA-binding</keyword>
<dbReference type="PROSITE" id="PS50956">
    <property type="entry name" value="HTH_ASNC_2"/>
    <property type="match status" value="1"/>
</dbReference>
<evidence type="ECO:0000259" key="4">
    <source>
        <dbReference type="PROSITE" id="PS50956"/>
    </source>
</evidence>